<keyword evidence="3" id="KW-1185">Reference proteome</keyword>
<accession>A0A317V4R4</accession>
<organism evidence="2 3">
    <name type="scientific">Aspergillus eucalypticola (strain CBS 122712 / IBT 29274)</name>
    <dbReference type="NCBI Taxonomy" id="1448314"/>
    <lineage>
        <taxon>Eukaryota</taxon>
        <taxon>Fungi</taxon>
        <taxon>Dikarya</taxon>
        <taxon>Ascomycota</taxon>
        <taxon>Pezizomycotina</taxon>
        <taxon>Eurotiomycetes</taxon>
        <taxon>Eurotiomycetidae</taxon>
        <taxon>Eurotiales</taxon>
        <taxon>Aspergillaceae</taxon>
        <taxon>Aspergillus</taxon>
        <taxon>Aspergillus subgen. Circumdati</taxon>
    </lineage>
</organism>
<feature type="region of interest" description="Disordered" evidence="1">
    <location>
        <begin position="1"/>
        <end position="23"/>
    </location>
</feature>
<reference evidence="2" key="1">
    <citation type="submission" date="2016-12" db="EMBL/GenBank/DDBJ databases">
        <title>The genomes of Aspergillus section Nigri reveals drivers in fungal speciation.</title>
        <authorList>
            <consortium name="DOE Joint Genome Institute"/>
            <person name="Vesth T.C."/>
            <person name="Nybo J."/>
            <person name="Theobald S."/>
            <person name="Brandl J."/>
            <person name="Frisvad J.C."/>
            <person name="Nielsen K.F."/>
            <person name="Lyhne E.K."/>
            <person name="Kogle M.E."/>
            <person name="Kuo A."/>
            <person name="Riley R."/>
            <person name="Clum A."/>
            <person name="Nolan M."/>
            <person name="Lipzen A."/>
            <person name="Salamov A."/>
            <person name="Henrissat B."/>
            <person name="Wiebenga A."/>
            <person name="De vries R.P."/>
            <person name="Grigoriev I.V."/>
            <person name="Mortensen U.H."/>
            <person name="Andersen M.R."/>
            <person name="Baker S.E."/>
        </authorList>
    </citation>
    <scope>NUCLEOTIDE SEQUENCE</scope>
    <source>
        <strain evidence="2">CBS 122712</strain>
    </source>
</reference>
<comment type="caution">
    <text evidence="2">The sequence shown here is derived from an EMBL/GenBank/DDBJ whole genome shotgun (WGS) entry which is preliminary data.</text>
</comment>
<dbReference type="GO" id="GO:0004061">
    <property type="term" value="F:arylformamidase activity"/>
    <property type="evidence" value="ECO:0007669"/>
    <property type="project" value="InterPro"/>
</dbReference>
<dbReference type="PANTHER" id="PTHR34861">
    <property type="match status" value="1"/>
</dbReference>
<dbReference type="EMBL" id="MSFU01000021">
    <property type="protein sequence ID" value="PWY67837.1"/>
    <property type="molecule type" value="Genomic_DNA"/>
</dbReference>
<dbReference type="AlphaFoldDB" id="A0A317V4R4"/>
<name>A0A317V4R4_ASPEC</name>
<dbReference type="PANTHER" id="PTHR34861:SF11">
    <property type="entry name" value="CYCLASE"/>
    <property type="match status" value="1"/>
</dbReference>
<proteinExistence type="predicted"/>
<sequence length="278" mass="31416">MPFSKKPAFDDLPLDKTGPPGNAWGLSGPNDQCVMLNLLTPDRTCAAVSEIRDGIRISTDWPLDRITTPAFNRVPFTQTISNIAPTSVNDDILHFNTQSSSQWDGLRHFGYQEQRLYFNGRTLDEILTTKRRNRWSGGQPCPCEAFHDPVNHSRRPGESGPGPEHRVETGLGMGLCRIISKEISAMADISTPPAIGIESSEATLRWLWEKEFAAVASDTPSFEAWPCQDCKYWLHEWLLAVSKRQRWSFFFTNVPLKVSYTADCDPFIPDLLIIRFLD</sequence>
<dbReference type="OrthoDB" id="5396at2759"/>
<dbReference type="Proteomes" id="UP000246171">
    <property type="component" value="Unassembled WGS sequence"/>
</dbReference>
<evidence type="ECO:0000256" key="1">
    <source>
        <dbReference type="SAM" id="MobiDB-lite"/>
    </source>
</evidence>
<evidence type="ECO:0000313" key="3">
    <source>
        <dbReference type="Proteomes" id="UP000246171"/>
    </source>
</evidence>
<dbReference type="GeneID" id="37055394"/>
<evidence type="ECO:0000313" key="2">
    <source>
        <dbReference type="EMBL" id="PWY67837.1"/>
    </source>
</evidence>
<protein>
    <submittedName>
        <fullName evidence="2">Uncharacterized protein</fullName>
    </submittedName>
</protein>
<dbReference type="VEuPathDB" id="FungiDB:BO83DRAFT_400969"/>
<dbReference type="RefSeq" id="XP_025385775.1">
    <property type="nucleotide sequence ID" value="XM_025533432.1"/>
</dbReference>
<dbReference type="Gene3D" id="3.50.30.50">
    <property type="entry name" value="Putative cyclase"/>
    <property type="match status" value="2"/>
</dbReference>
<dbReference type="GO" id="GO:0019441">
    <property type="term" value="P:L-tryptophan catabolic process to kynurenine"/>
    <property type="evidence" value="ECO:0007669"/>
    <property type="project" value="InterPro"/>
</dbReference>
<gene>
    <name evidence="2" type="ORF">BO83DRAFT_400969</name>
</gene>
<dbReference type="InterPro" id="IPR037175">
    <property type="entry name" value="KFase_sf"/>
</dbReference>